<gene>
    <name evidence="1" type="ORF">E2562_007331</name>
</gene>
<comment type="caution">
    <text evidence="1">The sequence shown here is derived from an EMBL/GenBank/DDBJ whole genome shotgun (WGS) entry which is preliminary data.</text>
</comment>
<protein>
    <submittedName>
        <fullName evidence="1">Uncharacterized protein</fullName>
    </submittedName>
</protein>
<dbReference type="AlphaFoldDB" id="A0A6G1D044"/>
<evidence type="ECO:0000313" key="2">
    <source>
        <dbReference type="Proteomes" id="UP000479710"/>
    </source>
</evidence>
<dbReference type="Proteomes" id="UP000479710">
    <property type="component" value="Unassembled WGS sequence"/>
</dbReference>
<keyword evidence="2" id="KW-1185">Reference proteome</keyword>
<reference evidence="1 2" key="1">
    <citation type="submission" date="2019-11" db="EMBL/GenBank/DDBJ databases">
        <title>Whole genome sequence of Oryza granulata.</title>
        <authorList>
            <person name="Li W."/>
        </authorList>
    </citation>
    <scope>NUCLEOTIDE SEQUENCE [LARGE SCALE GENOMIC DNA]</scope>
    <source>
        <strain evidence="2">cv. Menghai</strain>
        <tissue evidence="1">Leaf</tissue>
    </source>
</reference>
<accession>A0A6G1D044</accession>
<organism evidence="1 2">
    <name type="scientific">Oryza meyeriana var. granulata</name>
    <dbReference type="NCBI Taxonomy" id="110450"/>
    <lineage>
        <taxon>Eukaryota</taxon>
        <taxon>Viridiplantae</taxon>
        <taxon>Streptophyta</taxon>
        <taxon>Embryophyta</taxon>
        <taxon>Tracheophyta</taxon>
        <taxon>Spermatophyta</taxon>
        <taxon>Magnoliopsida</taxon>
        <taxon>Liliopsida</taxon>
        <taxon>Poales</taxon>
        <taxon>Poaceae</taxon>
        <taxon>BOP clade</taxon>
        <taxon>Oryzoideae</taxon>
        <taxon>Oryzeae</taxon>
        <taxon>Oryzinae</taxon>
        <taxon>Oryza</taxon>
        <taxon>Oryza meyeriana</taxon>
    </lineage>
</organism>
<sequence>MQGRYMLNGFGGGAHHGGRLGGGGTVARRRVGRGEAAVVGFQVGEGLSSVARPQRWVLLGEWDFLHVLKEGPSSQLVENPVANFF</sequence>
<dbReference type="EMBL" id="SPHZ02000007">
    <property type="protein sequence ID" value="KAF0905534.1"/>
    <property type="molecule type" value="Genomic_DNA"/>
</dbReference>
<evidence type="ECO:0000313" key="1">
    <source>
        <dbReference type="EMBL" id="KAF0905534.1"/>
    </source>
</evidence>
<name>A0A6G1D044_9ORYZ</name>
<proteinExistence type="predicted"/>